<dbReference type="Gene3D" id="2.40.50.90">
    <property type="match status" value="1"/>
</dbReference>
<dbReference type="Pfam" id="PF00565">
    <property type="entry name" value="SNase"/>
    <property type="match status" value="1"/>
</dbReference>
<name>A0A6C0HKT9_9ZZZZ</name>
<dbReference type="EMBL" id="MN739974">
    <property type="protein sequence ID" value="QHT80736.1"/>
    <property type="molecule type" value="Genomic_DNA"/>
</dbReference>
<dbReference type="InterPro" id="IPR016071">
    <property type="entry name" value="Staphylococal_nuclease_OB-fold"/>
</dbReference>
<accession>A0A6C0HKT9</accession>
<protein>
    <recommendedName>
        <fullName evidence="1">TNase-like domain-containing protein</fullName>
    </recommendedName>
</protein>
<reference evidence="2" key="1">
    <citation type="journal article" date="2020" name="Nature">
        <title>Giant virus diversity and host interactions through global metagenomics.</title>
        <authorList>
            <person name="Schulz F."/>
            <person name="Roux S."/>
            <person name="Paez-Espino D."/>
            <person name="Jungbluth S."/>
            <person name="Walsh D.A."/>
            <person name="Denef V.J."/>
            <person name="McMahon K.D."/>
            <person name="Konstantinidis K.T."/>
            <person name="Eloe-Fadrosh E.A."/>
            <person name="Kyrpides N.C."/>
            <person name="Woyke T."/>
        </authorList>
    </citation>
    <scope>NUCLEOTIDE SEQUENCE</scope>
    <source>
        <strain evidence="2">GVMAG-M-3300023184-121</strain>
    </source>
</reference>
<proteinExistence type="predicted"/>
<evidence type="ECO:0000313" key="2">
    <source>
        <dbReference type="EMBL" id="QHT80736.1"/>
    </source>
</evidence>
<evidence type="ECO:0000259" key="1">
    <source>
        <dbReference type="PROSITE" id="PS50830"/>
    </source>
</evidence>
<dbReference type="PROSITE" id="PS50830">
    <property type="entry name" value="TNASE_3"/>
    <property type="match status" value="1"/>
</dbReference>
<feature type="domain" description="TNase-like" evidence="1">
    <location>
        <begin position="48"/>
        <end position="181"/>
    </location>
</feature>
<dbReference type="AlphaFoldDB" id="A0A6C0HKT9"/>
<sequence length="181" mass="20605">MGACFCLPQHEDVAIPRRPTISHVTPDIETLYGNCNDSNTPFVTYDHIKQMVKILRIVDGDTVDIAMGSEDRRVFKYRVRLYGIDTPEKRPSKANADRDKEIEAARVSKDALMGMFQKSGNYATVKLYKPDKYGRLLGTFYDKNGVDLNQWMVEQGYAVAYFGKTKKTFAEVCSLDIKLDE</sequence>
<organism evidence="2">
    <name type="scientific">viral metagenome</name>
    <dbReference type="NCBI Taxonomy" id="1070528"/>
    <lineage>
        <taxon>unclassified sequences</taxon>
        <taxon>metagenomes</taxon>
        <taxon>organismal metagenomes</taxon>
    </lineage>
</organism>
<dbReference type="SMART" id="SM00318">
    <property type="entry name" value="SNc"/>
    <property type="match status" value="1"/>
</dbReference>
<dbReference type="InterPro" id="IPR035437">
    <property type="entry name" value="SNase_OB-fold_sf"/>
</dbReference>
<dbReference type="SUPFAM" id="SSF50199">
    <property type="entry name" value="Staphylococcal nuclease"/>
    <property type="match status" value="1"/>
</dbReference>